<evidence type="ECO:0000256" key="2">
    <source>
        <dbReference type="ARBA" id="ARBA00002231"/>
    </source>
</evidence>
<evidence type="ECO:0000256" key="6">
    <source>
        <dbReference type="ARBA" id="ARBA00022533"/>
    </source>
</evidence>
<protein>
    <recommendedName>
        <fullName evidence="5">glucose-1-phosphate adenylyltransferase</fullName>
        <ecNumber evidence="5">2.7.7.27</ecNumber>
    </recommendedName>
    <alternativeName>
        <fullName evidence="13">ADP-glucose pyrophosphorylase</fullName>
    </alternativeName>
    <alternativeName>
        <fullName evidence="12">ADP-glucose synthase</fullName>
    </alternativeName>
    <alternativeName>
        <fullName evidence="11">Alpha-D-glucose-1-phosphate adenyl transferase</fullName>
    </alternativeName>
</protein>
<evidence type="ECO:0000256" key="9">
    <source>
        <dbReference type="ARBA" id="ARBA00022741"/>
    </source>
</evidence>
<evidence type="ECO:0000256" key="5">
    <source>
        <dbReference type="ARBA" id="ARBA00012460"/>
    </source>
</evidence>
<dbReference type="GO" id="GO:0019252">
    <property type="term" value="P:starch biosynthetic process"/>
    <property type="evidence" value="ECO:0007669"/>
    <property type="project" value="UniProtKB-KW"/>
</dbReference>
<gene>
    <name evidence="15" type="ORF">DEO72_LG8g1640</name>
</gene>
<name>A0A4D6MUN0_VIGUN</name>
<dbReference type="EMBL" id="CP039352">
    <property type="protein sequence ID" value="QCE03615.1"/>
    <property type="molecule type" value="Genomic_DNA"/>
</dbReference>
<comment type="function">
    <text evidence="2">This protein plays a role in synthesis of starch. It catalyzes the synthesis of the activated glycosyl donor, ADP-glucose from Glc-1-P and ATP.</text>
</comment>
<evidence type="ECO:0000256" key="1">
    <source>
        <dbReference type="ARBA" id="ARBA00000956"/>
    </source>
</evidence>
<dbReference type="InterPro" id="IPR029044">
    <property type="entry name" value="Nucleotide-diphossugar_trans"/>
</dbReference>
<evidence type="ECO:0000256" key="13">
    <source>
        <dbReference type="ARBA" id="ARBA00032494"/>
    </source>
</evidence>
<dbReference type="SUPFAM" id="SSF53448">
    <property type="entry name" value="Nucleotide-diphospho-sugar transferases"/>
    <property type="match status" value="1"/>
</dbReference>
<accession>A0A4D6MUN0</accession>
<evidence type="ECO:0000313" key="15">
    <source>
        <dbReference type="EMBL" id="QCE03615.1"/>
    </source>
</evidence>
<dbReference type="GO" id="GO:0005978">
    <property type="term" value="P:glycogen biosynthetic process"/>
    <property type="evidence" value="ECO:0007669"/>
    <property type="project" value="InterPro"/>
</dbReference>
<evidence type="ECO:0000313" key="16">
    <source>
        <dbReference type="Proteomes" id="UP000501690"/>
    </source>
</evidence>
<sequence>MIGTGVGSDDGGAWDRATVYVCEGATRIFTRVASEPDSEKASNIVYSIQYSFVQIKDGSYVTSLPEHVLATTQTLGEARKKWFQGTTDVVRQFIWGFKDAKNKDVEDILILYGDHLYRMDYMDFIKLSSKQTLYRKD</sequence>
<keyword evidence="6" id="KW-0021">Allosteric enzyme</keyword>
<keyword evidence="7 15" id="KW-0808">Transferase</keyword>
<dbReference type="PANTHER" id="PTHR43523">
    <property type="entry name" value="GLUCOSE-1-PHOSPHATE ADENYLYLTRANSFERASE-RELATED"/>
    <property type="match status" value="1"/>
</dbReference>
<dbReference type="PANTHER" id="PTHR43523:SF12">
    <property type="entry name" value="GLUCOSE-1-PHOSPHATE ADENYLYLTRANSFERASE LARGE SUBUNIT 1, CHLOROPLASTIC-RELATED"/>
    <property type="match status" value="1"/>
</dbReference>
<dbReference type="Proteomes" id="UP000501690">
    <property type="component" value="Linkage Group LG8"/>
</dbReference>
<evidence type="ECO:0000256" key="4">
    <source>
        <dbReference type="ARBA" id="ARBA00010443"/>
    </source>
</evidence>
<evidence type="ECO:0000259" key="14">
    <source>
        <dbReference type="Pfam" id="PF00483"/>
    </source>
</evidence>
<keyword evidence="16" id="KW-1185">Reference proteome</keyword>
<evidence type="ECO:0000256" key="7">
    <source>
        <dbReference type="ARBA" id="ARBA00022679"/>
    </source>
</evidence>
<dbReference type="GO" id="GO:0008878">
    <property type="term" value="F:glucose-1-phosphate adenylyltransferase activity"/>
    <property type="evidence" value="ECO:0007669"/>
    <property type="project" value="UniProtKB-EC"/>
</dbReference>
<dbReference type="InterPro" id="IPR011831">
    <property type="entry name" value="ADP-Glc_PPase"/>
</dbReference>
<dbReference type="Gene3D" id="3.90.550.10">
    <property type="entry name" value="Spore Coat Polysaccharide Biosynthesis Protein SpsA, Chain A"/>
    <property type="match status" value="1"/>
</dbReference>
<feature type="domain" description="Nucleotidyl transferase" evidence="14">
    <location>
        <begin position="68"/>
        <end position="130"/>
    </location>
</feature>
<keyword evidence="8 15" id="KW-0548">Nucleotidyltransferase</keyword>
<organism evidence="15 16">
    <name type="scientific">Vigna unguiculata</name>
    <name type="common">Cowpea</name>
    <dbReference type="NCBI Taxonomy" id="3917"/>
    <lineage>
        <taxon>Eukaryota</taxon>
        <taxon>Viridiplantae</taxon>
        <taxon>Streptophyta</taxon>
        <taxon>Embryophyta</taxon>
        <taxon>Tracheophyta</taxon>
        <taxon>Spermatophyta</taxon>
        <taxon>Magnoliopsida</taxon>
        <taxon>eudicotyledons</taxon>
        <taxon>Gunneridae</taxon>
        <taxon>Pentapetalae</taxon>
        <taxon>rosids</taxon>
        <taxon>fabids</taxon>
        <taxon>Fabales</taxon>
        <taxon>Fabaceae</taxon>
        <taxon>Papilionoideae</taxon>
        <taxon>50 kb inversion clade</taxon>
        <taxon>NPAAA clade</taxon>
        <taxon>indigoferoid/millettioid clade</taxon>
        <taxon>Phaseoleae</taxon>
        <taxon>Vigna</taxon>
    </lineage>
</organism>
<dbReference type="EC" id="2.7.7.27" evidence="5"/>
<dbReference type="AlphaFoldDB" id="A0A4D6MUN0"/>
<evidence type="ECO:0000256" key="11">
    <source>
        <dbReference type="ARBA" id="ARBA00030645"/>
    </source>
</evidence>
<dbReference type="GO" id="GO:0000166">
    <property type="term" value="F:nucleotide binding"/>
    <property type="evidence" value="ECO:0007669"/>
    <property type="project" value="UniProtKB-KW"/>
</dbReference>
<keyword evidence="10" id="KW-0750">Starch biosynthesis</keyword>
<comment type="catalytic activity">
    <reaction evidence="1">
        <text>alpha-D-glucose 1-phosphate + ATP + H(+) = ADP-alpha-D-glucose + diphosphate</text>
        <dbReference type="Rhea" id="RHEA:12120"/>
        <dbReference type="ChEBI" id="CHEBI:15378"/>
        <dbReference type="ChEBI" id="CHEBI:30616"/>
        <dbReference type="ChEBI" id="CHEBI:33019"/>
        <dbReference type="ChEBI" id="CHEBI:57498"/>
        <dbReference type="ChEBI" id="CHEBI:58601"/>
        <dbReference type="EC" id="2.7.7.27"/>
    </reaction>
</comment>
<evidence type="ECO:0000256" key="8">
    <source>
        <dbReference type="ARBA" id="ARBA00022695"/>
    </source>
</evidence>
<reference evidence="15 16" key="1">
    <citation type="submission" date="2019-04" db="EMBL/GenBank/DDBJ databases">
        <title>An improved genome assembly and genetic linkage map for asparagus bean, Vigna unguiculata ssp. sesquipedialis.</title>
        <authorList>
            <person name="Xia Q."/>
            <person name="Zhang R."/>
            <person name="Dong Y."/>
        </authorList>
    </citation>
    <scope>NUCLEOTIDE SEQUENCE [LARGE SCALE GENOMIC DNA]</scope>
    <source>
        <tissue evidence="15">Leaf</tissue>
    </source>
</reference>
<keyword evidence="9" id="KW-0547">Nucleotide-binding</keyword>
<comment type="similarity">
    <text evidence="4">Belongs to the bacterial/plant glucose-1-phosphate adenylyltransferase family.</text>
</comment>
<dbReference type="Pfam" id="PF00483">
    <property type="entry name" value="NTP_transferase"/>
    <property type="match status" value="1"/>
</dbReference>
<evidence type="ECO:0000256" key="10">
    <source>
        <dbReference type="ARBA" id="ARBA00022922"/>
    </source>
</evidence>
<evidence type="ECO:0000256" key="12">
    <source>
        <dbReference type="ARBA" id="ARBA00030817"/>
    </source>
</evidence>
<evidence type="ECO:0000256" key="3">
    <source>
        <dbReference type="ARBA" id="ARBA00004727"/>
    </source>
</evidence>
<comment type="pathway">
    <text evidence="3">Glycan biosynthesis; starch biosynthesis.</text>
</comment>
<dbReference type="InterPro" id="IPR005835">
    <property type="entry name" value="NTP_transferase_dom"/>
</dbReference>
<proteinExistence type="inferred from homology"/>